<feature type="region of interest" description="Disordered" evidence="2">
    <location>
        <begin position="1"/>
        <end position="38"/>
    </location>
</feature>
<feature type="compositionally biased region" description="Low complexity" evidence="2">
    <location>
        <begin position="680"/>
        <end position="695"/>
    </location>
</feature>
<evidence type="ECO:0000256" key="2">
    <source>
        <dbReference type="SAM" id="MobiDB-lite"/>
    </source>
</evidence>
<evidence type="ECO:0000256" key="1">
    <source>
        <dbReference type="SAM" id="Coils"/>
    </source>
</evidence>
<feature type="compositionally biased region" description="Low complexity" evidence="2">
    <location>
        <begin position="438"/>
        <end position="467"/>
    </location>
</feature>
<accession>A0A8J2MRX6</accession>
<feature type="compositionally biased region" description="Low complexity" evidence="2">
    <location>
        <begin position="138"/>
        <end position="150"/>
    </location>
</feature>
<dbReference type="OrthoDB" id="6621649at2759"/>
<feature type="compositionally biased region" description="Low complexity" evidence="2">
    <location>
        <begin position="227"/>
        <end position="236"/>
    </location>
</feature>
<sequence>MEESRMESMSSGRPDKSSSSARRHRKRANKKSHVTKVDNWCSETPTEISEPMINPGVDYATMFWQQPAATVAPHVAPMRNGQRLFTTMSDPSVCGYSTLPVAYAMEPVSMPPIYPLYRPVPQTNYRPPRGRPRRNIPQHQGHSQSHQGISNISSVNNVANGYSSLQENRTGYSTLYQNGDYTSLPPSANNHIVAESDDLNSEHRRYSDPGLGPTDLPPYTDSEDSDSGGSSSSVTTVEKNKLVLSLVEQMTTLREANSQMFEQLNETKLALENVTTELAEIKQNSSSDYQPGMLSEIISEIRQANKALDETIDARIKLIVEEKTRQKLLELDDLKGQLAQMTEQKAKGDRRIAILEEEVASLKINASNVVGHEIAAFEEEALALRRELQEARAKNAENQEAKCVEASSIARAIKPLSFETPCITSTPVRTNFHEPNKSSSSIPASASSSSSTSTVSSPSPLSPSDSSRNLDQIDQDWQWKKFTDPDTEPLADPAPLTDGKTKEKEKYSDGNNYWKNRGSDASMRPDEREAFERLLHFHFERDSVPANNFQRSAVVRRKSDVTNNFRKVSQFSCFRAASTNSLPLEDKEESERSDKNQENGVEVPDVVVVPGKSVTRIKGRKRGKEGNRKRDLSDWRNWWRQCHHHQHLDQSADVSSAQNNAADKDNDDNIDNDDSESGHSIYSNNDSTISSSVSIGGPVTDL</sequence>
<feature type="compositionally biased region" description="Basic residues" evidence="2">
    <location>
        <begin position="21"/>
        <end position="34"/>
    </location>
</feature>
<keyword evidence="1" id="KW-0175">Coiled coil</keyword>
<proteinExistence type="predicted"/>
<name>A0A8J2MRX6_COTCN</name>
<feature type="region of interest" description="Disordered" evidence="2">
    <location>
        <begin position="121"/>
        <end position="150"/>
    </location>
</feature>
<feature type="region of interest" description="Disordered" evidence="2">
    <location>
        <begin position="425"/>
        <end position="469"/>
    </location>
</feature>
<evidence type="ECO:0000313" key="4">
    <source>
        <dbReference type="Proteomes" id="UP000786811"/>
    </source>
</evidence>
<dbReference type="EMBL" id="CAJNRD030001124">
    <property type="protein sequence ID" value="CAG5106138.1"/>
    <property type="molecule type" value="Genomic_DNA"/>
</dbReference>
<dbReference type="Proteomes" id="UP000786811">
    <property type="component" value="Unassembled WGS sequence"/>
</dbReference>
<dbReference type="AlphaFoldDB" id="A0A8J2MRX6"/>
<feature type="compositionally biased region" description="Basic and acidic residues" evidence="2">
    <location>
        <begin position="499"/>
        <end position="508"/>
    </location>
</feature>
<reference evidence="3" key="1">
    <citation type="submission" date="2021-04" db="EMBL/GenBank/DDBJ databases">
        <authorList>
            <person name="Chebbi M.A.C M."/>
        </authorList>
    </citation>
    <scope>NUCLEOTIDE SEQUENCE</scope>
</reference>
<protein>
    <submittedName>
        <fullName evidence="3">Uncharacterized protein</fullName>
    </submittedName>
</protein>
<evidence type="ECO:0000313" key="3">
    <source>
        <dbReference type="EMBL" id="CAG5106138.1"/>
    </source>
</evidence>
<feature type="region of interest" description="Disordered" evidence="2">
    <location>
        <begin position="582"/>
        <end position="630"/>
    </location>
</feature>
<feature type="compositionally biased region" description="Low complexity" evidence="2">
    <location>
        <begin position="601"/>
        <end position="610"/>
    </location>
</feature>
<feature type="region of interest" description="Disordered" evidence="2">
    <location>
        <begin position="649"/>
        <end position="702"/>
    </location>
</feature>
<gene>
    <name evidence="3" type="ORF">HICCMSTLAB_LOCUS12116</name>
</gene>
<feature type="coiled-coil region" evidence="1">
    <location>
        <begin position="324"/>
        <end position="401"/>
    </location>
</feature>
<feature type="region of interest" description="Disordered" evidence="2">
    <location>
        <begin position="196"/>
        <end position="236"/>
    </location>
</feature>
<feature type="region of interest" description="Disordered" evidence="2">
    <location>
        <begin position="481"/>
        <end position="524"/>
    </location>
</feature>
<keyword evidence="4" id="KW-1185">Reference proteome</keyword>
<comment type="caution">
    <text evidence="3">The sequence shown here is derived from an EMBL/GenBank/DDBJ whole genome shotgun (WGS) entry which is preliminary data.</text>
</comment>
<organism evidence="3 4">
    <name type="scientific">Cotesia congregata</name>
    <name type="common">Parasitoid wasp</name>
    <name type="synonym">Apanteles congregatus</name>
    <dbReference type="NCBI Taxonomy" id="51543"/>
    <lineage>
        <taxon>Eukaryota</taxon>
        <taxon>Metazoa</taxon>
        <taxon>Ecdysozoa</taxon>
        <taxon>Arthropoda</taxon>
        <taxon>Hexapoda</taxon>
        <taxon>Insecta</taxon>
        <taxon>Pterygota</taxon>
        <taxon>Neoptera</taxon>
        <taxon>Endopterygota</taxon>
        <taxon>Hymenoptera</taxon>
        <taxon>Apocrita</taxon>
        <taxon>Ichneumonoidea</taxon>
        <taxon>Braconidae</taxon>
        <taxon>Microgastrinae</taxon>
        <taxon>Cotesia</taxon>
    </lineage>
</organism>
<feature type="compositionally biased region" description="Acidic residues" evidence="2">
    <location>
        <begin position="665"/>
        <end position="675"/>
    </location>
</feature>